<keyword evidence="2" id="KW-1185">Reference proteome</keyword>
<organism evidence="1 2">
    <name type="scientific">Amycolatopsis camponoti</name>
    <dbReference type="NCBI Taxonomy" id="2606593"/>
    <lineage>
        <taxon>Bacteria</taxon>
        <taxon>Bacillati</taxon>
        <taxon>Actinomycetota</taxon>
        <taxon>Actinomycetes</taxon>
        <taxon>Pseudonocardiales</taxon>
        <taxon>Pseudonocardiaceae</taxon>
        <taxon>Amycolatopsis</taxon>
    </lineage>
</organism>
<evidence type="ECO:0000313" key="1">
    <source>
        <dbReference type="EMBL" id="VVJ18665.1"/>
    </source>
</evidence>
<sequence length="41" mass="3963">MPASPRDVVVVGACAGGVEAVPAPVRSPLTLSADAGEGTTR</sequence>
<reference evidence="1 2" key="1">
    <citation type="submission" date="2019-09" db="EMBL/GenBank/DDBJ databases">
        <authorList>
            <person name="Leyn A S."/>
        </authorList>
    </citation>
    <scope>NUCLEOTIDE SEQUENCE [LARGE SCALE GENOMIC DNA]</scope>
    <source>
        <strain evidence="1">AA231_1</strain>
    </source>
</reference>
<name>A0A6I8LSQ0_9PSEU</name>
<gene>
    <name evidence="1" type="ORF">AA23TX_03686</name>
</gene>
<dbReference type="Proteomes" id="UP000399805">
    <property type="component" value="Unassembled WGS sequence"/>
</dbReference>
<accession>A0A6I8LSQ0</accession>
<dbReference type="EMBL" id="CABVGP010000001">
    <property type="protein sequence ID" value="VVJ18665.1"/>
    <property type="molecule type" value="Genomic_DNA"/>
</dbReference>
<proteinExistence type="predicted"/>
<protein>
    <submittedName>
        <fullName evidence="1">Uncharacterized protein</fullName>
    </submittedName>
</protein>
<evidence type="ECO:0000313" key="2">
    <source>
        <dbReference type="Proteomes" id="UP000399805"/>
    </source>
</evidence>
<dbReference type="AlphaFoldDB" id="A0A6I8LSQ0"/>